<accession>A0A5A8DTS6</accession>
<feature type="transmembrane region" description="Helical" evidence="5">
    <location>
        <begin position="1460"/>
        <end position="1480"/>
    </location>
</feature>
<keyword evidence="1 3" id="KW-0547">Nucleotide-binding</keyword>
<feature type="compositionally biased region" description="Low complexity" evidence="4">
    <location>
        <begin position="1317"/>
        <end position="1329"/>
    </location>
</feature>
<feature type="region of interest" description="Disordered" evidence="4">
    <location>
        <begin position="698"/>
        <end position="784"/>
    </location>
</feature>
<dbReference type="PANTHER" id="PTHR44329">
    <property type="entry name" value="SERINE/THREONINE-PROTEIN KINASE TNNI3K-RELATED"/>
    <property type="match status" value="1"/>
</dbReference>
<dbReference type="Pfam" id="PF00069">
    <property type="entry name" value="Pkinase"/>
    <property type="match status" value="1"/>
</dbReference>
<dbReference type="InterPro" id="IPR051681">
    <property type="entry name" value="Ser/Thr_Kinases-Pseudokinases"/>
</dbReference>
<evidence type="ECO:0000313" key="8">
    <source>
        <dbReference type="Proteomes" id="UP000325113"/>
    </source>
</evidence>
<name>A0A5A8DTS6_CAFRO</name>
<dbReference type="EMBL" id="VLTM01000001">
    <property type="protein sequence ID" value="KAA0168882.1"/>
    <property type="molecule type" value="Genomic_DNA"/>
</dbReference>
<feature type="compositionally biased region" description="Low complexity" evidence="4">
    <location>
        <begin position="709"/>
        <end position="718"/>
    </location>
</feature>
<evidence type="ECO:0000256" key="1">
    <source>
        <dbReference type="ARBA" id="ARBA00022741"/>
    </source>
</evidence>
<evidence type="ECO:0000259" key="6">
    <source>
        <dbReference type="PROSITE" id="PS50011"/>
    </source>
</evidence>
<feature type="compositionally biased region" description="Acidic residues" evidence="4">
    <location>
        <begin position="289"/>
        <end position="309"/>
    </location>
</feature>
<dbReference type="GO" id="GO:0005524">
    <property type="term" value="F:ATP binding"/>
    <property type="evidence" value="ECO:0007669"/>
    <property type="project" value="UniProtKB-UniRule"/>
</dbReference>
<proteinExistence type="predicted"/>
<keyword evidence="5" id="KW-0472">Membrane</keyword>
<dbReference type="InterPro" id="IPR000719">
    <property type="entry name" value="Prot_kinase_dom"/>
</dbReference>
<comment type="caution">
    <text evidence="7">The sequence shown here is derived from an EMBL/GenBank/DDBJ whole genome shotgun (WGS) entry which is preliminary data.</text>
</comment>
<feature type="compositionally biased region" description="Low complexity" evidence="4">
    <location>
        <begin position="869"/>
        <end position="879"/>
    </location>
</feature>
<feature type="region of interest" description="Disordered" evidence="4">
    <location>
        <begin position="231"/>
        <end position="309"/>
    </location>
</feature>
<dbReference type="InterPro" id="IPR017441">
    <property type="entry name" value="Protein_kinase_ATP_BS"/>
</dbReference>
<dbReference type="InterPro" id="IPR011009">
    <property type="entry name" value="Kinase-like_dom_sf"/>
</dbReference>
<gene>
    <name evidence="7" type="ORF">FNF31_00043</name>
</gene>
<keyword evidence="5" id="KW-1133">Transmembrane helix</keyword>
<feature type="binding site" evidence="3">
    <location>
        <position position="49"/>
    </location>
    <ligand>
        <name>ATP</name>
        <dbReference type="ChEBI" id="CHEBI:30616"/>
    </ligand>
</feature>
<dbReference type="PANTHER" id="PTHR44329:SF298">
    <property type="entry name" value="MIXED LINEAGE KINASE DOMAIN-LIKE PROTEIN"/>
    <property type="match status" value="1"/>
</dbReference>
<evidence type="ECO:0000256" key="4">
    <source>
        <dbReference type="SAM" id="MobiDB-lite"/>
    </source>
</evidence>
<feature type="compositionally biased region" description="Low complexity" evidence="4">
    <location>
        <begin position="1348"/>
        <end position="1371"/>
    </location>
</feature>
<reference evidence="7 8" key="1">
    <citation type="submission" date="2019-07" db="EMBL/GenBank/DDBJ databases">
        <title>Genomes of Cafeteria roenbergensis.</title>
        <authorList>
            <person name="Fischer M.G."/>
            <person name="Hackl T."/>
            <person name="Roman M."/>
        </authorList>
    </citation>
    <scope>NUCLEOTIDE SEQUENCE [LARGE SCALE GENOMIC DNA]</scope>
    <source>
        <strain evidence="7 8">Cflag</strain>
    </source>
</reference>
<sequence>MALAEHAAAGTDPSPEEILESLSIVGCLGSGSNSAVLDVRRDEVRLALKVVSHFWVEDAQDMLDSERQILCSLPDPGHPGVIKLHAEFIGDIPESVAEHLPSDMRQHYDAWLEEHDGALPRTQFYLLDAHPISLHAWSAKMPLPLPYPLLHRLATDLLAAVAFLNENCIVHLDCKADNVLMARDGRAVLCDFGIARRTPDDSLDLPLVDPSELLLNRLVLAPEVLHAHEEGEARAAAAAQAAEEADVDDDNNDDDGANVEDAEDDAQGDAEDEAVAQEAEQVLEHDEMPSDSDAAEATDAGDEDGWGDETAAEDVDIDASPDPDDDLPPPAPVCVLPLAGQGVWAAGVCLLEAAVGWSPFPRYPEQGDGVEAGPGGFGVRYSDDGADVVNACPMYPQVFRQLLRALVAGDPSQRPSPAAALAALASPALFPKQRVPRLIHVPSSGIVVRPARQSRVSSCDTETSASTALSNAVSVVFCNVFGEREMARVVGVEPMAVAVMRTSQRFRRLPPPLMGDDGEDAPVSPSLAQPSSALRAERDASVDMSPGRHRSSSTSALGGGSPLGASWRHAGITDGLESPSRQRSTGPSKGEHPPMDIPQPPMTLDSVGRAGDSRRPLPPGGAAPPFGDPLSPTGSGAGTEASGRRFVQRHSASMRAIVAASRTASANLAPPGWRVLAPATSASSSFARDGEHVWGALARRDSSPPSPVSPSGSAGSSGQREAGDAPLSSASRSIRVATGAASSGAGGLFATARPRASSSDDGEAYDSPPSPTSESDGGVASNPPLRLMLGAVELAGHESAAELKRECRRERRFVASTFGLGLGEPAASASGAGAWAAPSDRVGSGPLRVASGTSGRALPASRLSRRDSSGSSLSASAGASDDDLEDSIVVWVLPCLDECCALSQRFALAVLRRSAAFAAAVAMPTEEDLAASQPSLADAAAAAPPRRFSVPATQSSYSWERVAGVEALALDDTPEEGDWRVQLRAVQCLGIVAARAYEADSASQVLDVHAFTRAVIEFASAWSDRDHCLGLAMSAIRNVSCIASEACAVRMARLRSLEWAAYAHSQLPEGTQVTEDALNLCINLLRFPAVCEPDSDAGELDLPALAALAVSASLHHRENSALLDAALSLALSLTEVGGDSDEGSEALARAGILHSADVVLYEARRDRHRVVQVLHLVSTILASAKARELPESIHAADLVTRCISLVSRDQYADDEELTNLCLLCIRNAACVTAVPERVGVAAVSARYSGVVRVDEAMTRFPASEDVQENGRCAMFNLLVASEARASDLERLASRHDRRGHRSRSEGSASLAASLAELPEPERSAAAAAPDSDDEAEGRADVGSQTEFAAGGAPGSSAPASPGAPLPGGYASTLEGASSHPGPGSDDEDTEPPFQARVPFAAEQQALAVPAAASQPPQVSETAAPAFALAVPVGAPADSLELEQLRSDLGASRASAKRRGFAVAALALLLVAAIALAIAGWA</sequence>
<feature type="region of interest" description="Disordered" evidence="4">
    <location>
        <begin position="846"/>
        <end position="880"/>
    </location>
</feature>
<evidence type="ECO:0000256" key="3">
    <source>
        <dbReference type="PROSITE-ProRule" id="PRU10141"/>
    </source>
</evidence>
<feature type="domain" description="Protein kinase" evidence="6">
    <location>
        <begin position="22"/>
        <end position="429"/>
    </location>
</feature>
<evidence type="ECO:0000256" key="5">
    <source>
        <dbReference type="SAM" id="Phobius"/>
    </source>
</evidence>
<feature type="region of interest" description="Disordered" evidence="4">
    <location>
        <begin position="1317"/>
        <end position="1392"/>
    </location>
</feature>
<dbReference type="Gene3D" id="1.10.510.10">
    <property type="entry name" value="Transferase(Phosphotransferase) domain 1"/>
    <property type="match status" value="2"/>
</dbReference>
<keyword evidence="5" id="KW-0812">Transmembrane</keyword>
<evidence type="ECO:0000313" key="7">
    <source>
        <dbReference type="EMBL" id="KAA0168882.1"/>
    </source>
</evidence>
<dbReference type="PROSITE" id="PS50011">
    <property type="entry name" value="PROTEIN_KINASE_DOM"/>
    <property type="match status" value="1"/>
</dbReference>
<dbReference type="GO" id="GO:0004674">
    <property type="term" value="F:protein serine/threonine kinase activity"/>
    <property type="evidence" value="ECO:0007669"/>
    <property type="project" value="TreeGrafter"/>
</dbReference>
<feature type="compositionally biased region" description="Low complexity" evidence="4">
    <location>
        <begin position="737"/>
        <end position="752"/>
    </location>
</feature>
<dbReference type="SUPFAM" id="SSF56112">
    <property type="entry name" value="Protein kinase-like (PK-like)"/>
    <property type="match status" value="2"/>
</dbReference>
<dbReference type="PROSITE" id="PS00107">
    <property type="entry name" value="PROTEIN_KINASE_ATP"/>
    <property type="match status" value="1"/>
</dbReference>
<keyword evidence="2 3" id="KW-0067">ATP-binding</keyword>
<feature type="region of interest" description="Disordered" evidence="4">
    <location>
        <begin position="508"/>
        <end position="645"/>
    </location>
</feature>
<dbReference type="Proteomes" id="UP000325113">
    <property type="component" value="Unassembled WGS sequence"/>
</dbReference>
<organism evidence="7 8">
    <name type="scientific">Cafeteria roenbergensis</name>
    <name type="common">Marine flagellate</name>
    <dbReference type="NCBI Taxonomy" id="33653"/>
    <lineage>
        <taxon>Eukaryota</taxon>
        <taxon>Sar</taxon>
        <taxon>Stramenopiles</taxon>
        <taxon>Bigyra</taxon>
        <taxon>Opalozoa</taxon>
        <taxon>Bicosoecida</taxon>
        <taxon>Cafeteriaceae</taxon>
        <taxon>Cafeteria</taxon>
    </lineage>
</organism>
<protein>
    <recommendedName>
        <fullName evidence="6">Protein kinase domain-containing protein</fullName>
    </recommendedName>
</protein>
<feature type="compositionally biased region" description="Acidic residues" evidence="4">
    <location>
        <begin position="243"/>
        <end position="275"/>
    </location>
</feature>
<evidence type="ECO:0000256" key="2">
    <source>
        <dbReference type="ARBA" id="ARBA00022840"/>
    </source>
</evidence>